<reference evidence="1 2" key="1">
    <citation type="journal article" date="2018" name="Sci. Rep.">
        <title>Characterization of LE3 and LE4, the only lytic phages known to infect the spirochete Leptospira.</title>
        <authorList>
            <person name="Schiettekatte O."/>
            <person name="Vincent A.T."/>
            <person name="Malosse C."/>
            <person name="Lechat P."/>
            <person name="Chamot-Rooke J."/>
            <person name="Veyrier F.J."/>
            <person name="Picardeau M."/>
            <person name="Bourhy P."/>
        </authorList>
    </citation>
    <scope>NUCLEOTIDE SEQUENCE [LARGE SCALE GENOMIC DNA]</scope>
</reference>
<dbReference type="KEGG" id="vg:55605622"/>
<dbReference type="EMBL" id="MF974397">
    <property type="protein sequence ID" value="ATN95087.1"/>
    <property type="molecule type" value="Genomic_DNA"/>
</dbReference>
<evidence type="ECO:0000313" key="2">
    <source>
        <dbReference type="Proteomes" id="UP000259796"/>
    </source>
</evidence>
<organism evidence="1 2">
    <name type="scientific">Leptospira phage LE4</name>
    <dbReference type="NCBI Taxonomy" id="2041383"/>
    <lineage>
        <taxon>Viruses</taxon>
        <taxon>Duplodnaviria</taxon>
        <taxon>Heunggongvirae</taxon>
        <taxon>Uroviricota</taxon>
        <taxon>Caudoviricetes</taxon>
        <taxon>Nylescharonvirus</taxon>
        <taxon>Nylescharonvirus LE4</taxon>
    </lineage>
</organism>
<evidence type="ECO:0000313" key="1">
    <source>
        <dbReference type="EMBL" id="ATN95087.1"/>
    </source>
</evidence>
<proteinExistence type="predicted"/>
<dbReference type="Proteomes" id="UP000259796">
    <property type="component" value="Segment"/>
</dbReference>
<sequence length="263" mass="30960">MKNKVRDNRFLNGNQFDEKHYWLSPDSIYEFIERTYLISRQELFDPCPYPRPEGFNGLEIDWEGSSYVNQPFGVLRENGKRVGATAWWRKAKEENLKGKWVFLVFPVHGWLLDAMMFCGASVHNLGSVKWLATEDGSPAKGSNPIALFVLKGKPEHHPRFNTRKQIDLFRRDFAILDEMRGHLDFQLEKWKNDIGLIYDFIERDMYVDPGYSNPNEFAESTQEKFIVPFALKTMKHELLATIEFEFHKKEEKENLTEVKNETE</sequence>
<keyword evidence="2" id="KW-1185">Reference proteome</keyword>
<dbReference type="RefSeq" id="YP_009835549.1">
    <property type="nucleotide sequence ID" value="NC_048679.1"/>
</dbReference>
<dbReference type="GeneID" id="55605622"/>
<accession>A0A343LEH7</accession>
<protein>
    <submittedName>
        <fullName evidence="1">Uncharacterized protein</fullName>
    </submittedName>
</protein>
<name>A0A343LEH7_9CAUD</name>